<evidence type="ECO:0000313" key="1">
    <source>
        <dbReference type="EMBL" id="QQM68130.1"/>
    </source>
</evidence>
<dbReference type="GO" id="GO:0016791">
    <property type="term" value="F:phosphatase activity"/>
    <property type="evidence" value="ECO:0007669"/>
    <property type="project" value="TreeGrafter"/>
</dbReference>
<dbReference type="PANTHER" id="PTHR48100:SF58">
    <property type="entry name" value="PE-PGRS FAMILY PROTEIN PE_PGRS11"/>
    <property type="match status" value="1"/>
</dbReference>
<dbReference type="InterPro" id="IPR013078">
    <property type="entry name" value="His_Pase_superF_clade-1"/>
</dbReference>
<dbReference type="RefSeq" id="WP_200277646.1">
    <property type="nucleotide sequence ID" value="NZ_CP066802.1"/>
</dbReference>
<name>A0A7T7S2X1_9ACTO</name>
<dbReference type="SUPFAM" id="SSF53254">
    <property type="entry name" value="Phosphoglycerate mutase-like"/>
    <property type="match status" value="1"/>
</dbReference>
<accession>A0A7T7S2X1</accession>
<organism evidence="1 2">
    <name type="scientific">Actinomyces weissii</name>
    <dbReference type="NCBI Taxonomy" id="675090"/>
    <lineage>
        <taxon>Bacteria</taxon>
        <taxon>Bacillati</taxon>
        <taxon>Actinomycetota</taxon>
        <taxon>Actinomycetes</taxon>
        <taxon>Actinomycetales</taxon>
        <taxon>Actinomycetaceae</taxon>
        <taxon>Actinomyces</taxon>
    </lineage>
</organism>
<sequence>MRLLLVRHGHTSSNTLSALDTAFPGAPLDETGQVQAQALVSTLGEQGLLETISSLWVSPLLRARQSIAPLEQALGQQAQVREGLREVRAGDLEMAQDPAAIGCWTDTTRSWMVGRTRCRLPGSPEDGAQTLARFDAVVEEIWQKTAAQDPGGTALLLAHGTVLRLWTAQRAAAATGATSAWIAEHPMGNTALSGVEGSPQEGWFLAGWNDGEWVPRP</sequence>
<dbReference type="CDD" id="cd07067">
    <property type="entry name" value="HP_PGM_like"/>
    <property type="match status" value="1"/>
</dbReference>
<dbReference type="Gene3D" id="3.40.50.1240">
    <property type="entry name" value="Phosphoglycerate mutase-like"/>
    <property type="match status" value="1"/>
</dbReference>
<evidence type="ECO:0000313" key="2">
    <source>
        <dbReference type="Proteomes" id="UP000595895"/>
    </source>
</evidence>
<protein>
    <submittedName>
        <fullName evidence="1">Histidine phosphatase family protein</fullName>
    </submittedName>
</protein>
<reference evidence="1 2" key="1">
    <citation type="submission" date="2020-12" db="EMBL/GenBank/DDBJ databases">
        <authorList>
            <person name="Zhou J."/>
        </authorList>
    </citation>
    <scope>NUCLEOTIDE SEQUENCE [LARGE SCALE GENOMIC DNA]</scope>
    <source>
        <strain evidence="1 2">CCUG 61299</strain>
    </source>
</reference>
<dbReference type="Pfam" id="PF00300">
    <property type="entry name" value="His_Phos_1"/>
    <property type="match status" value="1"/>
</dbReference>
<gene>
    <name evidence="1" type="ORF">JG540_04680</name>
</gene>
<dbReference type="KEGG" id="awe:JG540_04680"/>
<dbReference type="InterPro" id="IPR029033">
    <property type="entry name" value="His_PPase_superfam"/>
</dbReference>
<keyword evidence="2" id="KW-1185">Reference proteome</keyword>
<proteinExistence type="predicted"/>
<dbReference type="InterPro" id="IPR050275">
    <property type="entry name" value="PGM_Phosphatase"/>
</dbReference>
<dbReference type="Proteomes" id="UP000595895">
    <property type="component" value="Chromosome"/>
</dbReference>
<dbReference type="GO" id="GO:0005737">
    <property type="term" value="C:cytoplasm"/>
    <property type="evidence" value="ECO:0007669"/>
    <property type="project" value="TreeGrafter"/>
</dbReference>
<dbReference type="PANTHER" id="PTHR48100">
    <property type="entry name" value="BROAD-SPECIFICITY PHOSPHATASE YOR283W-RELATED"/>
    <property type="match status" value="1"/>
</dbReference>
<dbReference type="AlphaFoldDB" id="A0A7T7S2X1"/>
<dbReference type="EMBL" id="CP066802">
    <property type="protein sequence ID" value="QQM68130.1"/>
    <property type="molecule type" value="Genomic_DNA"/>
</dbReference>
<dbReference type="SMART" id="SM00855">
    <property type="entry name" value="PGAM"/>
    <property type="match status" value="1"/>
</dbReference>